<evidence type="ECO:0000256" key="1">
    <source>
        <dbReference type="SAM" id="SignalP"/>
    </source>
</evidence>
<keyword evidence="1" id="KW-0732">Signal</keyword>
<feature type="signal peptide" evidence="1">
    <location>
        <begin position="1"/>
        <end position="20"/>
    </location>
</feature>
<gene>
    <name evidence="2" type="ORF">SAMN04487964_101385</name>
</gene>
<protein>
    <recommendedName>
        <fullName evidence="4">DUF2796 domain-containing protein</fullName>
    </recommendedName>
</protein>
<dbReference type="RefSeq" id="WP_239041858.1">
    <property type="nucleotide sequence ID" value="NZ_BAAAEY010000002.1"/>
</dbReference>
<comment type="caution">
    <text evidence="2">The sequence shown here is derived from an EMBL/GenBank/DDBJ whole genome shotgun (WGS) entry which is preliminary data.</text>
</comment>
<evidence type="ECO:0008006" key="4">
    <source>
        <dbReference type="Google" id="ProtNLM"/>
    </source>
</evidence>
<dbReference type="Pfam" id="PF10986">
    <property type="entry name" value="ZrgA"/>
    <property type="match status" value="1"/>
</dbReference>
<sequence>MRLVATLLLIAGLPVHMAVAASIHQHGVAQLDMVIEPPMVAITLTSPLANLTGFEHQPTRHEELAVWDATLVKLRQADELIRFPEGADCSLSRVELHLPYTPDSHEQMHHHAHEHETSHSAAHADLMAEYQYLCADSRKLNALELPLMHHFPAIEHLELQLITPDGQHRHMLNAGHTRLSLP</sequence>
<keyword evidence="3" id="KW-1185">Reference proteome</keyword>
<name>A0ABY1RWJ6_9GAMM</name>
<evidence type="ECO:0000313" key="2">
    <source>
        <dbReference type="EMBL" id="SMR69858.1"/>
    </source>
</evidence>
<dbReference type="InterPro" id="IPR021253">
    <property type="entry name" value="ZrgA-like"/>
</dbReference>
<evidence type="ECO:0000313" key="3">
    <source>
        <dbReference type="Proteomes" id="UP001159257"/>
    </source>
</evidence>
<proteinExistence type="predicted"/>
<dbReference type="Proteomes" id="UP001159257">
    <property type="component" value="Unassembled WGS sequence"/>
</dbReference>
<reference evidence="2 3" key="1">
    <citation type="submission" date="2017-05" db="EMBL/GenBank/DDBJ databases">
        <authorList>
            <person name="Varghese N."/>
            <person name="Submissions S."/>
        </authorList>
    </citation>
    <scope>NUCLEOTIDE SEQUENCE [LARGE SCALE GENOMIC DNA]</scope>
    <source>
        <strain evidence="2 3">CGMCC 1.7287</strain>
    </source>
</reference>
<dbReference type="EMBL" id="FXWV01000001">
    <property type="protein sequence ID" value="SMR69858.1"/>
    <property type="molecule type" value="Genomic_DNA"/>
</dbReference>
<feature type="chain" id="PRO_5045266832" description="DUF2796 domain-containing protein" evidence="1">
    <location>
        <begin position="21"/>
        <end position="182"/>
    </location>
</feature>
<organism evidence="2 3">
    <name type="scientific">Marinobacterium sediminicola</name>
    <dbReference type="NCBI Taxonomy" id="518898"/>
    <lineage>
        <taxon>Bacteria</taxon>
        <taxon>Pseudomonadati</taxon>
        <taxon>Pseudomonadota</taxon>
        <taxon>Gammaproteobacteria</taxon>
        <taxon>Oceanospirillales</taxon>
        <taxon>Oceanospirillaceae</taxon>
        <taxon>Marinobacterium</taxon>
    </lineage>
</organism>
<accession>A0ABY1RWJ6</accession>